<comment type="caution">
    <text evidence="5">The sequence shown here is derived from an EMBL/GenBank/DDBJ whole genome shotgun (WGS) entry which is preliminary data.</text>
</comment>
<dbReference type="Gene3D" id="1.10.10.60">
    <property type="entry name" value="Homeodomain-like"/>
    <property type="match status" value="1"/>
</dbReference>
<keyword evidence="3" id="KW-0804">Transcription</keyword>
<dbReference type="Pfam" id="PF12833">
    <property type="entry name" value="HTH_18"/>
    <property type="match status" value="1"/>
</dbReference>
<dbReference type="SMART" id="SM00342">
    <property type="entry name" value="HTH_ARAC"/>
    <property type="match status" value="1"/>
</dbReference>
<feature type="domain" description="HTH araC/xylS-type" evidence="4">
    <location>
        <begin position="84"/>
        <end position="181"/>
    </location>
</feature>
<dbReference type="EMBL" id="BSNL01000001">
    <property type="protein sequence ID" value="GLQ25439.1"/>
    <property type="molecule type" value="Genomic_DNA"/>
</dbReference>
<dbReference type="InterPro" id="IPR009057">
    <property type="entry name" value="Homeodomain-like_sf"/>
</dbReference>
<evidence type="ECO:0000256" key="1">
    <source>
        <dbReference type="ARBA" id="ARBA00023015"/>
    </source>
</evidence>
<dbReference type="PANTHER" id="PTHR46796">
    <property type="entry name" value="HTH-TYPE TRANSCRIPTIONAL ACTIVATOR RHAS-RELATED"/>
    <property type="match status" value="1"/>
</dbReference>
<dbReference type="InterPro" id="IPR050204">
    <property type="entry name" value="AraC_XylS_family_regulators"/>
</dbReference>
<evidence type="ECO:0000256" key="3">
    <source>
        <dbReference type="ARBA" id="ARBA00023163"/>
    </source>
</evidence>
<keyword evidence="1" id="KW-0805">Transcription regulation</keyword>
<accession>A0ABQ5VF89</accession>
<evidence type="ECO:0000259" key="4">
    <source>
        <dbReference type="PROSITE" id="PS01124"/>
    </source>
</evidence>
<gene>
    <name evidence="5" type="ORF">GCM10007927_02420</name>
</gene>
<dbReference type="SUPFAM" id="SSF46689">
    <property type="entry name" value="Homeodomain-like"/>
    <property type="match status" value="2"/>
</dbReference>
<protein>
    <recommendedName>
        <fullName evidence="4">HTH araC/xylS-type domain-containing protein</fullName>
    </recommendedName>
</protein>
<proteinExistence type="predicted"/>
<evidence type="ECO:0000313" key="6">
    <source>
        <dbReference type="Proteomes" id="UP001161388"/>
    </source>
</evidence>
<dbReference type="InterPro" id="IPR018060">
    <property type="entry name" value="HTH_AraC"/>
</dbReference>
<keyword evidence="6" id="KW-1185">Reference proteome</keyword>
<dbReference type="Proteomes" id="UP001161388">
    <property type="component" value="Unassembled WGS sequence"/>
</dbReference>
<dbReference type="PANTHER" id="PTHR46796:SF2">
    <property type="entry name" value="TRANSCRIPTIONAL REGULATORY PROTEIN"/>
    <property type="match status" value="1"/>
</dbReference>
<organism evidence="5 6">
    <name type="scientific">Sulfitobacter pacificus</name>
    <dbReference type="NCBI Taxonomy" id="1499314"/>
    <lineage>
        <taxon>Bacteria</taxon>
        <taxon>Pseudomonadati</taxon>
        <taxon>Pseudomonadota</taxon>
        <taxon>Alphaproteobacteria</taxon>
        <taxon>Rhodobacterales</taxon>
        <taxon>Roseobacteraceae</taxon>
        <taxon>Sulfitobacter</taxon>
    </lineage>
</organism>
<evidence type="ECO:0000313" key="5">
    <source>
        <dbReference type="EMBL" id="GLQ25439.1"/>
    </source>
</evidence>
<evidence type="ECO:0000256" key="2">
    <source>
        <dbReference type="ARBA" id="ARBA00023125"/>
    </source>
</evidence>
<reference evidence="5" key="2">
    <citation type="submission" date="2023-01" db="EMBL/GenBank/DDBJ databases">
        <title>Draft genome sequence of Sulfitobacter pacificus strain NBRC 109915.</title>
        <authorList>
            <person name="Sun Q."/>
            <person name="Mori K."/>
        </authorList>
    </citation>
    <scope>NUCLEOTIDE SEQUENCE</scope>
    <source>
        <strain evidence="5">NBRC 109915</strain>
    </source>
</reference>
<sequence length="192" mass="20903">MLFFKPDAISTLLERPAGAIAIENPVIQSAYVSQTVRAAVNAVTDPLCDQAEAEERLLVAVRATLRAVPPDVPTVHLRPSIAVQRVIAKIEAEFDLPLSLHDFSTATGLSRFQVLRRFSKEVGITPHGFLTQLRVKRAKNAILSGHSLAEAAIAVGFADQSHMTRAFARQFGTTPGRYLAACGWRDCNILQS</sequence>
<name>A0ABQ5VF89_9RHOB</name>
<reference evidence="5" key="1">
    <citation type="journal article" date="2014" name="Int. J. Syst. Evol. Microbiol.">
        <title>Complete genome of a new Firmicutes species belonging to the dominant human colonic microbiota ('Ruminococcus bicirculans') reveals two chromosomes and a selective capacity to utilize plant glucans.</title>
        <authorList>
            <consortium name="NISC Comparative Sequencing Program"/>
            <person name="Wegmann U."/>
            <person name="Louis P."/>
            <person name="Goesmann A."/>
            <person name="Henrissat B."/>
            <person name="Duncan S.H."/>
            <person name="Flint H.J."/>
        </authorList>
    </citation>
    <scope>NUCLEOTIDE SEQUENCE</scope>
    <source>
        <strain evidence="5">NBRC 109915</strain>
    </source>
</reference>
<dbReference type="PROSITE" id="PS01124">
    <property type="entry name" value="HTH_ARAC_FAMILY_2"/>
    <property type="match status" value="1"/>
</dbReference>
<keyword evidence="2" id="KW-0238">DNA-binding</keyword>